<organism evidence="1 2">
    <name type="scientific">Anaerocolumna cellulosilytica</name>
    <dbReference type="NCBI Taxonomy" id="433286"/>
    <lineage>
        <taxon>Bacteria</taxon>
        <taxon>Bacillati</taxon>
        <taxon>Bacillota</taxon>
        <taxon>Clostridia</taxon>
        <taxon>Lachnospirales</taxon>
        <taxon>Lachnospiraceae</taxon>
        <taxon>Anaerocolumna</taxon>
    </lineage>
</organism>
<proteinExistence type="predicted"/>
<accession>A0A6S6QP65</accession>
<dbReference type="KEGG" id="acel:acsn021_07220"/>
<dbReference type="AlphaFoldDB" id="A0A6S6QP65"/>
<protein>
    <submittedName>
        <fullName evidence="1">Uncharacterized protein</fullName>
    </submittedName>
</protein>
<keyword evidence="2" id="KW-1185">Reference proteome</keyword>
<sequence>MKNHDSWEKFAKSGNIFDYLSYIACTVEDCSQLLSRDNKEGGECNANDGCDGDGFVGHAHWGL</sequence>
<name>A0A6S6QP65_9FIRM</name>
<dbReference type="Proteomes" id="UP000515561">
    <property type="component" value="Chromosome"/>
</dbReference>
<dbReference type="RefSeq" id="WP_184095873.1">
    <property type="nucleotide sequence ID" value="NZ_AP023367.1"/>
</dbReference>
<reference evidence="1 2" key="1">
    <citation type="journal article" date="2016" name="Int. J. Syst. Evol. Microbiol.">
        <title>Descriptions of Anaerotaenia torta gen. nov., sp. nov. and Anaerocolumna cellulosilytica gen. nov., sp. nov. isolated from a methanogenic reactor of cattle waste.</title>
        <authorList>
            <person name="Uek A."/>
            <person name="Ohtaki Y."/>
            <person name="Kaku N."/>
            <person name="Ueki K."/>
        </authorList>
    </citation>
    <scope>NUCLEOTIDE SEQUENCE [LARGE SCALE GENOMIC DNA]</scope>
    <source>
        <strain evidence="1 2">SN021</strain>
    </source>
</reference>
<dbReference type="EMBL" id="AP023367">
    <property type="protein sequence ID" value="BCJ93153.1"/>
    <property type="molecule type" value="Genomic_DNA"/>
</dbReference>
<gene>
    <name evidence="1" type="ORF">acsn021_07220</name>
</gene>
<evidence type="ECO:0000313" key="2">
    <source>
        <dbReference type="Proteomes" id="UP000515561"/>
    </source>
</evidence>
<evidence type="ECO:0000313" key="1">
    <source>
        <dbReference type="EMBL" id="BCJ93153.1"/>
    </source>
</evidence>